<proteinExistence type="predicted"/>
<keyword evidence="2" id="KW-1185">Reference proteome</keyword>
<dbReference type="AlphaFoldDB" id="A0AAJ5NFD5"/>
<evidence type="ECO:0000313" key="1">
    <source>
        <dbReference type="EMBL" id="VBB14738.1"/>
    </source>
</evidence>
<name>A0AAJ5NFD5_9BURK</name>
<protein>
    <submittedName>
        <fullName evidence="1">Uncharacterized protein</fullName>
    </submittedName>
</protein>
<evidence type="ECO:0000313" key="2">
    <source>
        <dbReference type="Proteomes" id="UP000268684"/>
    </source>
</evidence>
<accession>A0AAJ5NFD5</accession>
<reference evidence="1 2" key="1">
    <citation type="submission" date="2017-11" db="EMBL/GenBank/DDBJ databases">
        <authorList>
            <person name="Seth-Smith MB H."/>
        </authorList>
    </citation>
    <scope>NUCLEOTIDE SEQUENCE [LARGE SCALE GENOMIC DNA]</scope>
    <source>
        <strain evidence="1">E</strain>
    </source>
</reference>
<dbReference type="Proteomes" id="UP000268684">
    <property type="component" value="Chromosome II"/>
</dbReference>
<gene>
    <name evidence="1" type="ORF">BSTAB16_4928</name>
</gene>
<dbReference type="EMBL" id="LR025743">
    <property type="protein sequence ID" value="VBB14738.1"/>
    <property type="molecule type" value="Genomic_DNA"/>
</dbReference>
<sequence>MRQRVTHGVMPCAPAAASGSYRRADIRLQANVRPRTCAPTAACIDAVAIPLPHPSVESVFPDPIRYLQIQP</sequence>
<organism evidence="1 2">
    <name type="scientific">Burkholderia stabilis</name>
    <dbReference type="NCBI Taxonomy" id="95485"/>
    <lineage>
        <taxon>Bacteria</taxon>
        <taxon>Pseudomonadati</taxon>
        <taxon>Pseudomonadota</taxon>
        <taxon>Betaproteobacteria</taxon>
        <taxon>Burkholderiales</taxon>
        <taxon>Burkholderiaceae</taxon>
        <taxon>Burkholderia</taxon>
        <taxon>Burkholderia cepacia complex</taxon>
    </lineage>
</organism>